<organism evidence="9 10">
    <name type="scientific">Candolleomyces aberdarensis</name>
    <dbReference type="NCBI Taxonomy" id="2316362"/>
    <lineage>
        <taxon>Eukaryota</taxon>
        <taxon>Fungi</taxon>
        <taxon>Dikarya</taxon>
        <taxon>Basidiomycota</taxon>
        <taxon>Agaricomycotina</taxon>
        <taxon>Agaricomycetes</taxon>
        <taxon>Agaricomycetidae</taxon>
        <taxon>Agaricales</taxon>
        <taxon>Agaricineae</taxon>
        <taxon>Psathyrellaceae</taxon>
        <taxon>Candolleomyces</taxon>
    </lineage>
</organism>
<evidence type="ECO:0000256" key="3">
    <source>
        <dbReference type="ARBA" id="ARBA00022737"/>
    </source>
</evidence>
<dbReference type="InterPro" id="IPR050888">
    <property type="entry name" value="ZnF_C2H2-type_TF"/>
</dbReference>
<evidence type="ECO:0000256" key="7">
    <source>
        <dbReference type="PROSITE-ProRule" id="PRU00042"/>
    </source>
</evidence>
<protein>
    <recommendedName>
        <fullName evidence="8">C2H2-type domain-containing protein</fullName>
    </recommendedName>
</protein>
<dbReference type="Pfam" id="PF12874">
    <property type="entry name" value="zf-met"/>
    <property type="match status" value="2"/>
</dbReference>
<evidence type="ECO:0000313" key="9">
    <source>
        <dbReference type="EMBL" id="RXW11857.1"/>
    </source>
</evidence>
<dbReference type="GO" id="GO:0005634">
    <property type="term" value="C:nucleus"/>
    <property type="evidence" value="ECO:0007669"/>
    <property type="project" value="UniProtKB-SubCell"/>
</dbReference>
<dbReference type="OrthoDB" id="6077919at2759"/>
<evidence type="ECO:0000256" key="1">
    <source>
        <dbReference type="ARBA" id="ARBA00004123"/>
    </source>
</evidence>
<dbReference type="SMART" id="SM00355">
    <property type="entry name" value="ZnF_C2H2"/>
    <property type="match status" value="7"/>
</dbReference>
<dbReference type="Gene3D" id="3.30.160.60">
    <property type="entry name" value="Classic Zinc Finger"/>
    <property type="match status" value="1"/>
</dbReference>
<dbReference type="PROSITE" id="PS50157">
    <property type="entry name" value="ZINC_FINGER_C2H2_2"/>
    <property type="match status" value="1"/>
</dbReference>
<dbReference type="PROSITE" id="PS00028">
    <property type="entry name" value="ZINC_FINGER_C2H2_1"/>
    <property type="match status" value="2"/>
</dbReference>
<keyword evidence="2" id="KW-0479">Metal-binding</keyword>
<proteinExistence type="predicted"/>
<dbReference type="STRING" id="2316362.A0A4Q2CYF3"/>
<comment type="subcellular location">
    <subcellularLocation>
        <location evidence="1">Nucleus</location>
    </subcellularLocation>
</comment>
<dbReference type="SUPFAM" id="SSF57667">
    <property type="entry name" value="beta-beta-alpha zinc fingers"/>
    <property type="match status" value="2"/>
</dbReference>
<feature type="domain" description="C2H2-type" evidence="8">
    <location>
        <begin position="110"/>
        <end position="140"/>
    </location>
</feature>
<keyword evidence="3" id="KW-0677">Repeat</keyword>
<sequence>MLLLTALNSPCCRFSYQRTNLPTLLQGNIQCTMAWCDTCDRYFPTRFSLIQHLRSSSLHNWCEECDVDFDSWVGLKEHWVQSPQHDYCQYCNEHFGDYDDYADHNDQFHAWCRSCNKFFRNDLGLHEHRRQSPIHSSRYCVPCKQLFQSEANLRSHMNSSIHRPRDIVCPGHNCNATFVSQSALILHLEAGTCRSGINRAIVNRVVRERDTNNIITDPSRLLTGPGSGGRNSEVTYSATGAAWNGYAYECYLCHNEFHSLPALNQHLASPRHLNKAYICPLSSYRERFNTLSGLCQHIESERCGVLRFAPVRQALDGFVSGMRTITAY</sequence>
<dbReference type="AlphaFoldDB" id="A0A4Q2CYF3"/>
<keyword evidence="4 7" id="KW-0863">Zinc-finger</keyword>
<keyword evidence="5" id="KW-0862">Zinc</keyword>
<evidence type="ECO:0000256" key="2">
    <source>
        <dbReference type="ARBA" id="ARBA00022723"/>
    </source>
</evidence>
<accession>A0A4Q2CYF3</accession>
<comment type="caution">
    <text evidence="9">The sequence shown here is derived from an EMBL/GenBank/DDBJ whole genome shotgun (WGS) entry which is preliminary data.</text>
</comment>
<evidence type="ECO:0000313" key="10">
    <source>
        <dbReference type="Proteomes" id="UP000290288"/>
    </source>
</evidence>
<gene>
    <name evidence="9" type="ORF">EST38_g13998</name>
</gene>
<keyword evidence="6" id="KW-0539">Nucleus</keyword>
<keyword evidence="10" id="KW-1185">Reference proteome</keyword>
<dbReference type="EMBL" id="SDEE01001558">
    <property type="protein sequence ID" value="RXW11857.1"/>
    <property type="molecule type" value="Genomic_DNA"/>
</dbReference>
<name>A0A4Q2CYF3_9AGAR</name>
<dbReference type="InterPro" id="IPR013087">
    <property type="entry name" value="Znf_C2H2_type"/>
</dbReference>
<evidence type="ECO:0000256" key="4">
    <source>
        <dbReference type="ARBA" id="ARBA00022771"/>
    </source>
</evidence>
<evidence type="ECO:0000259" key="8">
    <source>
        <dbReference type="PROSITE" id="PS50157"/>
    </source>
</evidence>
<dbReference type="PANTHER" id="PTHR24406">
    <property type="entry name" value="TRANSCRIPTIONAL REPRESSOR CTCFL-RELATED"/>
    <property type="match status" value="1"/>
</dbReference>
<dbReference type="Pfam" id="PF13912">
    <property type="entry name" value="zf-C2H2_6"/>
    <property type="match status" value="1"/>
</dbReference>
<evidence type="ECO:0000256" key="6">
    <source>
        <dbReference type="ARBA" id="ARBA00023242"/>
    </source>
</evidence>
<evidence type="ECO:0000256" key="5">
    <source>
        <dbReference type="ARBA" id="ARBA00022833"/>
    </source>
</evidence>
<reference evidence="9 10" key="1">
    <citation type="submission" date="2019-01" db="EMBL/GenBank/DDBJ databases">
        <title>Draft genome sequence of Psathyrella aberdarensis IHI B618.</title>
        <authorList>
            <person name="Buettner E."/>
            <person name="Kellner H."/>
        </authorList>
    </citation>
    <scope>NUCLEOTIDE SEQUENCE [LARGE SCALE GENOMIC DNA]</scope>
    <source>
        <strain evidence="9 10">IHI B618</strain>
    </source>
</reference>
<dbReference type="GO" id="GO:0008270">
    <property type="term" value="F:zinc ion binding"/>
    <property type="evidence" value="ECO:0007669"/>
    <property type="project" value="UniProtKB-KW"/>
</dbReference>
<dbReference type="Proteomes" id="UP000290288">
    <property type="component" value="Unassembled WGS sequence"/>
</dbReference>
<dbReference type="InterPro" id="IPR036236">
    <property type="entry name" value="Znf_C2H2_sf"/>
</dbReference>